<keyword evidence="7 9" id="KW-0472">Membrane</keyword>
<evidence type="ECO:0000256" key="5">
    <source>
        <dbReference type="ARBA" id="ARBA00022692"/>
    </source>
</evidence>
<evidence type="ECO:0000313" key="12">
    <source>
        <dbReference type="Proteomes" id="UP000249915"/>
    </source>
</evidence>
<keyword evidence="2" id="KW-0813">Transport</keyword>
<feature type="transmembrane region" description="Helical" evidence="9">
    <location>
        <begin position="90"/>
        <end position="111"/>
    </location>
</feature>
<name>A0A2V4ATN0_9PSEU</name>
<dbReference type="InterPro" id="IPR007387">
    <property type="entry name" value="TRAP_DctQ"/>
</dbReference>
<accession>A0A2V4ATN0</accession>
<keyword evidence="6 9" id="KW-1133">Transmembrane helix</keyword>
<dbReference type="GO" id="GO:0005886">
    <property type="term" value="C:plasma membrane"/>
    <property type="evidence" value="ECO:0007669"/>
    <property type="project" value="UniProtKB-SubCell"/>
</dbReference>
<comment type="caution">
    <text evidence="11">The sequence shown here is derived from an EMBL/GenBank/DDBJ whole genome shotgun (WGS) entry which is preliminary data.</text>
</comment>
<evidence type="ECO:0000256" key="6">
    <source>
        <dbReference type="ARBA" id="ARBA00022989"/>
    </source>
</evidence>
<feature type="transmembrane region" description="Helical" evidence="9">
    <location>
        <begin position="131"/>
        <end position="152"/>
    </location>
</feature>
<gene>
    <name evidence="11" type="ORF">BAY60_19530</name>
</gene>
<reference evidence="11 12" key="1">
    <citation type="submission" date="2016-07" db="EMBL/GenBank/DDBJ databases">
        <title>Draft genome sequence of Prauserella muralis DSM 45305, isolated from a mould-covered wall in an indoor environment.</title>
        <authorList>
            <person name="Ruckert C."/>
            <person name="Albersmeier A."/>
            <person name="Jiang C.-L."/>
            <person name="Jiang Y."/>
            <person name="Kalinowski J."/>
            <person name="Schneider O."/>
            <person name="Winkler A."/>
            <person name="Zotchev S.B."/>
        </authorList>
    </citation>
    <scope>NUCLEOTIDE SEQUENCE [LARGE SCALE GENOMIC DNA]</scope>
    <source>
        <strain evidence="11 12">DSM 45305</strain>
    </source>
</reference>
<protein>
    <recommendedName>
        <fullName evidence="10">Tripartite ATP-independent periplasmic transporters DctQ component domain-containing protein</fullName>
    </recommendedName>
</protein>
<evidence type="ECO:0000256" key="8">
    <source>
        <dbReference type="ARBA" id="ARBA00038436"/>
    </source>
</evidence>
<dbReference type="EMBL" id="MASW01000004">
    <property type="protein sequence ID" value="PXY24697.1"/>
    <property type="molecule type" value="Genomic_DNA"/>
</dbReference>
<evidence type="ECO:0000313" key="11">
    <source>
        <dbReference type="EMBL" id="PXY24697.1"/>
    </source>
</evidence>
<comment type="subcellular location">
    <subcellularLocation>
        <location evidence="1">Cell inner membrane</location>
        <topology evidence="1">Multi-pass membrane protein</topology>
    </subcellularLocation>
</comment>
<evidence type="ECO:0000256" key="1">
    <source>
        <dbReference type="ARBA" id="ARBA00004429"/>
    </source>
</evidence>
<sequence>MVTVLRAANKITKFMLAVGSLACLVMAVQVTADVTGRAILNEPLPGTLETVSSWWMPLIVFLAAGAAQSADDHIRITVLTGVLPPRAKKAADVGALVISGLMIAGVTYFAYESARASIEIGETVAGTMAAPLWPIKFAAAFGLAVYLLQIIATIHRMTRGDSTVDKAGVGSRGHDD</sequence>
<organism evidence="11 12">
    <name type="scientific">Prauserella muralis</name>
    <dbReference type="NCBI Taxonomy" id="588067"/>
    <lineage>
        <taxon>Bacteria</taxon>
        <taxon>Bacillati</taxon>
        <taxon>Actinomycetota</taxon>
        <taxon>Actinomycetes</taxon>
        <taxon>Pseudonocardiales</taxon>
        <taxon>Pseudonocardiaceae</taxon>
        <taxon>Prauserella</taxon>
    </lineage>
</organism>
<evidence type="ECO:0000259" key="10">
    <source>
        <dbReference type="Pfam" id="PF04290"/>
    </source>
</evidence>
<evidence type="ECO:0000256" key="9">
    <source>
        <dbReference type="SAM" id="Phobius"/>
    </source>
</evidence>
<evidence type="ECO:0000256" key="7">
    <source>
        <dbReference type="ARBA" id="ARBA00023136"/>
    </source>
</evidence>
<dbReference type="Proteomes" id="UP000249915">
    <property type="component" value="Unassembled WGS sequence"/>
</dbReference>
<keyword evidence="4" id="KW-0997">Cell inner membrane</keyword>
<dbReference type="InterPro" id="IPR055348">
    <property type="entry name" value="DctQ"/>
</dbReference>
<dbReference type="Pfam" id="PF04290">
    <property type="entry name" value="DctQ"/>
    <property type="match status" value="1"/>
</dbReference>
<feature type="transmembrane region" description="Helical" evidence="9">
    <location>
        <begin position="51"/>
        <end position="70"/>
    </location>
</feature>
<feature type="domain" description="Tripartite ATP-independent periplasmic transporters DctQ component" evidence="10">
    <location>
        <begin position="26"/>
        <end position="159"/>
    </location>
</feature>
<evidence type="ECO:0000256" key="2">
    <source>
        <dbReference type="ARBA" id="ARBA00022448"/>
    </source>
</evidence>
<proteinExistence type="inferred from homology"/>
<keyword evidence="5 9" id="KW-0812">Transmembrane</keyword>
<evidence type="ECO:0000256" key="4">
    <source>
        <dbReference type="ARBA" id="ARBA00022519"/>
    </source>
</evidence>
<dbReference type="AlphaFoldDB" id="A0A2V4ATN0"/>
<keyword evidence="12" id="KW-1185">Reference proteome</keyword>
<comment type="similarity">
    <text evidence="8">Belongs to the TRAP transporter small permease family.</text>
</comment>
<evidence type="ECO:0000256" key="3">
    <source>
        <dbReference type="ARBA" id="ARBA00022475"/>
    </source>
</evidence>
<dbReference type="PANTHER" id="PTHR35011">
    <property type="entry name" value="2,3-DIKETO-L-GULONATE TRAP TRANSPORTER SMALL PERMEASE PROTEIN YIAM"/>
    <property type="match status" value="1"/>
</dbReference>
<keyword evidence="3" id="KW-1003">Cell membrane</keyword>